<dbReference type="Ensembl" id="ENSMPUT00000005703.1">
    <property type="protein sequence ID" value="ENSMPUP00000005606.1"/>
    <property type="gene ID" value="ENSMPUG00000005651.1"/>
</dbReference>
<evidence type="ECO:0000313" key="1">
    <source>
        <dbReference type="Ensembl" id="ENSMPUP00000005606.1"/>
    </source>
</evidence>
<reference evidence="1" key="1">
    <citation type="submission" date="2024-06" db="UniProtKB">
        <authorList>
            <consortium name="Ensembl"/>
        </authorList>
    </citation>
    <scope>IDENTIFICATION</scope>
</reference>
<accession>M3Y2Q5</accession>
<proteinExistence type="predicted"/>
<dbReference type="EMBL" id="AEYP01049494">
    <property type="status" value="NOT_ANNOTATED_CDS"/>
    <property type="molecule type" value="Genomic_DNA"/>
</dbReference>
<dbReference type="InParanoid" id="M3Y2Q5"/>
<organism evidence="1">
    <name type="scientific">Mustela putorius furo</name>
    <name type="common">European domestic ferret</name>
    <name type="synonym">Mustela furo</name>
    <dbReference type="NCBI Taxonomy" id="9669"/>
    <lineage>
        <taxon>Eukaryota</taxon>
        <taxon>Metazoa</taxon>
        <taxon>Chordata</taxon>
        <taxon>Craniata</taxon>
        <taxon>Vertebrata</taxon>
        <taxon>Euteleostomi</taxon>
        <taxon>Mammalia</taxon>
        <taxon>Eutheria</taxon>
        <taxon>Laurasiatheria</taxon>
        <taxon>Carnivora</taxon>
        <taxon>Caniformia</taxon>
        <taxon>Musteloidea</taxon>
        <taxon>Mustelidae</taxon>
        <taxon>Mustelinae</taxon>
        <taxon>Mustela</taxon>
    </lineage>
</organism>
<dbReference type="HOGENOM" id="CLU_2800712_0_0_1"/>
<name>M3Y2Q5_MUSPF</name>
<protein>
    <submittedName>
        <fullName evidence="1">Uncharacterized protein</fullName>
    </submittedName>
</protein>
<dbReference type="AlphaFoldDB" id="M3Y2Q5"/>
<sequence length="68" mass="7613">SGPGRTSSAIPREGWSRWGGARCRRRERLAVVSGCSGETFRCVDKSQRQRSSSQTPSREHLCLPCIYD</sequence>